<dbReference type="Gene3D" id="3.40.50.300">
    <property type="entry name" value="P-loop containing nucleotide triphosphate hydrolases"/>
    <property type="match status" value="1"/>
</dbReference>
<dbReference type="PANTHER" id="PTHR10039">
    <property type="entry name" value="AMELOGENIN"/>
    <property type="match status" value="1"/>
</dbReference>
<dbReference type="SUPFAM" id="SSF52540">
    <property type="entry name" value="P-loop containing nucleoside triphosphate hydrolases"/>
    <property type="match status" value="1"/>
</dbReference>
<dbReference type="Proteomes" id="UP000800200">
    <property type="component" value="Unassembled WGS sequence"/>
</dbReference>
<evidence type="ECO:0000259" key="2">
    <source>
        <dbReference type="Pfam" id="PF24883"/>
    </source>
</evidence>
<evidence type="ECO:0000313" key="5">
    <source>
        <dbReference type="EMBL" id="KAF2174485.1"/>
    </source>
</evidence>
<evidence type="ECO:0000313" key="6">
    <source>
        <dbReference type="Proteomes" id="UP000800200"/>
    </source>
</evidence>
<evidence type="ECO:0000259" key="3">
    <source>
        <dbReference type="Pfam" id="PF25053"/>
    </source>
</evidence>
<gene>
    <name evidence="5" type="ORF">K469DRAFT_648241</name>
    <name evidence="4" type="ORF">K469DRAFT_648246</name>
</gene>
<dbReference type="PANTHER" id="PTHR10039:SF5">
    <property type="entry name" value="NACHT DOMAIN-CONTAINING PROTEIN"/>
    <property type="match status" value="1"/>
</dbReference>
<feature type="domain" description="DUF7791" evidence="3">
    <location>
        <begin position="308"/>
        <end position="443"/>
    </location>
</feature>
<dbReference type="EMBL" id="ML994883">
    <property type="protein sequence ID" value="KAF2174479.1"/>
    <property type="molecule type" value="Genomic_DNA"/>
</dbReference>
<feature type="domain" description="Nephrocystin 3-like N-terminal" evidence="2">
    <location>
        <begin position="15"/>
        <end position="198"/>
    </location>
</feature>
<dbReference type="Pfam" id="PF25053">
    <property type="entry name" value="DUF7791"/>
    <property type="match status" value="1"/>
</dbReference>
<name>A0A6A6D610_9PEZI</name>
<evidence type="ECO:0000256" key="1">
    <source>
        <dbReference type="ARBA" id="ARBA00022737"/>
    </source>
</evidence>
<dbReference type="AlphaFoldDB" id="A0A6A6D610"/>
<evidence type="ECO:0000313" key="4">
    <source>
        <dbReference type="EMBL" id="KAF2174479.1"/>
    </source>
</evidence>
<dbReference type="InterPro" id="IPR056693">
    <property type="entry name" value="DUF7791"/>
</dbReference>
<keyword evidence="6" id="KW-1185">Reference proteome</keyword>
<proteinExistence type="predicted"/>
<dbReference type="Pfam" id="PF24883">
    <property type="entry name" value="NPHP3_N"/>
    <property type="match status" value="1"/>
</dbReference>
<reference evidence="5" key="1">
    <citation type="journal article" date="2020" name="Stud. Mycol.">
        <title>101 Dothideomycetes genomes: a test case for predicting lifestyles and emergence of pathogens.</title>
        <authorList>
            <person name="Haridas S."/>
            <person name="Albert R."/>
            <person name="Binder M."/>
            <person name="Bloem J."/>
            <person name="Labutti K."/>
            <person name="Salamov A."/>
            <person name="Andreopoulos B."/>
            <person name="Baker S."/>
            <person name="Barry K."/>
            <person name="Bills G."/>
            <person name="Bluhm B."/>
            <person name="Cannon C."/>
            <person name="Castanera R."/>
            <person name="Culley D."/>
            <person name="Daum C."/>
            <person name="Ezra D."/>
            <person name="Gonzalez J."/>
            <person name="Henrissat B."/>
            <person name="Kuo A."/>
            <person name="Liang C."/>
            <person name="Lipzen A."/>
            <person name="Lutzoni F."/>
            <person name="Magnuson J."/>
            <person name="Mondo S."/>
            <person name="Nolan M."/>
            <person name="Ohm R."/>
            <person name="Pangilinan J."/>
            <person name="Park H.-J."/>
            <person name="Ramirez L."/>
            <person name="Alfaro M."/>
            <person name="Sun H."/>
            <person name="Tritt A."/>
            <person name="Yoshinaga Y."/>
            <person name="Zwiers L.-H."/>
            <person name="Turgeon B."/>
            <person name="Goodwin S."/>
            <person name="Spatafora J."/>
            <person name="Crous P."/>
            <person name="Grigoriev I."/>
        </authorList>
    </citation>
    <scope>NUCLEOTIDE SEQUENCE</scope>
    <source>
        <strain evidence="5">CBS 207.26</strain>
    </source>
</reference>
<feature type="non-terminal residue" evidence="5">
    <location>
        <position position="443"/>
    </location>
</feature>
<dbReference type="InterPro" id="IPR056884">
    <property type="entry name" value="NPHP3-like_N"/>
</dbReference>
<keyword evidence="1" id="KW-0677">Repeat</keyword>
<accession>A0A6A6D610</accession>
<dbReference type="OrthoDB" id="443402at2759"/>
<protein>
    <submittedName>
        <fullName evidence="5">Uncharacterized protein</fullName>
    </submittedName>
</protein>
<sequence length="443" mass="50261">MTWRYEEIPLAYQKTFQWVFEEPTRPHGWNDFAAHLSRPDLTSPYFINGKAGSGKSTLMKFIVGHPKTKEALAQWASNGELMIVKFFFGNLGTDLQKTSIGMLRALMHDILERYPELIPGVFSGMYQSWRDTAPASENQPNYIEMKSAFERLIRNSAKFLKLCVFIDGIDEFDGDHKDISEFIRSLASQHVKIVVSSRPITACLNAFHGCPTLKLQDLTEYDMELYVKDNLAAHRSMVELTKRFPQETSELVAELKEKAAGVFLWVRLVVRLLVDGIEAGDDVRDLQRKLRSLPPDLRALYRRMISKMEPDYQVQAAEIFQLLHAWNLYIPDQPFRTIVLSFAVQSPSKAFSQQALPLHSETYQWLCKKTKARVSSRCCGLLDSGSPQVNYTEMNGSVVDYLHRTVAEFLASDDVWGEICGMTKASGFDAALSLASACLSMIK</sequence>
<dbReference type="EMBL" id="ML994879">
    <property type="protein sequence ID" value="KAF2174485.1"/>
    <property type="molecule type" value="Genomic_DNA"/>
</dbReference>
<dbReference type="InterPro" id="IPR027417">
    <property type="entry name" value="P-loop_NTPase"/>
</dbReference>
<organism evidence="5 6">
    <name type="scientific">Zopfia rhizophila CBS 207.26</name>
    <dbReference type="NCBI Taxonomy" id="1314779"/>
    <lineage>
        <taxon>Eukaryota</taxon>
        <taxon>Fungi</taxon>
        <taxon>Dikarya</taxon>
        <taxon>Ascomycota</taxon>
        <taxon>Pezizomycotina</taxon>
        <taxon>Dothideomycetes</taxon>
        <taxon>Dothideomycetes incertae sedis</taxon>
        <taxon>Zopfiaceae</taxon>
        <taxon>Zopfia</taxon>
    </lineage>
</organism>